<keyword evidence="17" id="KW-1185">Reference proteome</keyword>
<protein>
    <recommendedName>
        <fullName evidence="11">V-type ATP synthase alpha chain</fullName>
        <ecNumber evidence="11">7.1.2.2</ecNumber>
    </recommendedName>
    <alternativeName>
        <fullName evidence="11">V-ATPase subunit A</fullName>
    </alternativeName>
</protein>
<dbReference type="AlphaFoldDB" id="A0A3P1SWZ5"/>
<keyword evidence="4 11" id="KW-0375">Hydrogen ion transport</keyword>
<feature type="domain" description="ATP synthase A/B type C-terminal" evidence="15">
    <location>
        <begin position="442"/>
        <end position="523"/>
    </location>
</feature>
<dbReference type="InterPro" id="IPR055190">
    <property type="entry name" value="ATP-synt_VA_C"/>
</dbReference>
<dbReference type="HAMAP" id="MF_00309">
    <property type="entry name" value="ATP_synth_A_arch"/>
    <property type="match status" value="1"/>
</dbReference>
<dbReference type="OrthoDB" id="9801639at2"/>
<dbReference type="EC" id="7.1.2.2" evidence="11"/>
<dbReference type="Pfam" id="PF22919">
    <property type="entry name" value="ATP-synt_VA_C"/>
    <property type="match status" value="1"/>
</dbReference>
<dbReference type="InterPro" id="IPR036121">
    <property type="entry name" value="ATPase_F1/V1/A1_a/bsu_N_sf"/>
</dbReference>
<comment type="similarity">
    <text evidence="9">Belongs to the ATPase alpha/beta chains family. T3SS ATPase subfamily.</text>
</comment>
<dbReference type="PROSITE" id="PS00152">
    <property type="entry name" value="ATPASE_ALPHA_BETA"/>
    <property type="match status" value="1"/>
</dbReference>
<reference evidence="16 17" key="1">
    <citation type="submission" date="2018-11" db="EMBL/GenBank/DDBJ databases">
        <title>The draft genome sequence of Amphritea balenae JAMM 1525T.</title>
        <authorList>
            <person name="Fang Z."/>
            <person name="Zhang Y."/>
            <person name="Han X."/>
        </authorList>
    </citation>
    <scope>NUCLEOTIDE SEQUENCE [LARGE SCALE GENOMIC DNA]</scope>
    <source>
        <strain evidence="16 17">JAMM 1525</strain>
    </source>
</reference>
<dbReference type="CDD" id="cd18111">
    <property type="entry name" value="ATP-synt_V_A-type_alpha_C"/>
    <property type="match status" value="1"/>
</dbReference>
<name>A0A3P1SWZ5_9GAMM</name>
<dbReference type="Gene3D" id="3.40.50.300">
    <property type="entry name" value="P-loop containing nucleotide triphosphate hydrolases"/>
    <property type="match status" value="1"/>
</dbReference>
<evidence type="ECO:0000256" key="1">
    <source>
        <dbReference type="ARBA" id="ARBA00022448"/>
    </source>
</evidence>
<keyword evidence="3 11" id="KW-0547">Nucleotide-binding</keyword>
<keyword evidence="7 11" id="KW-0406">Ion transport</keyword>
<evidence type="ECO:0000256" key="4">
    <source>
        <dbReference type="ARBA" id="ARBA00022781"/>
    </source>
</evidence>
<dbReference type="PANTHER" id="PTHR43607">
    <property type="entry name" value="V-TYPE PROTON ATPASE CATALYTIC SUBUNIT A"/>
    <property type="match status" value="1"/>
</dbReference>
<dbReference type="RefSeq" id="WP_124924579.1">
    <property type="nucleotide sequence ID" value="NZ_BMOH01000001.1"/>
</dbReference>
<dbReference type="EMBL" id="RQXV01000001">
    <property type="protein sequence ID" value="RRD01505.1"/>
    <property type="molecule type" value="Genomic_DNA"/>
</dbReference>
<feature type="binding site" evidence="11">
    <location>
        <begin position="232"/>
        <end position="239"/>
    </location>
    <ligand>
        <name>ATP</name>
        <dbReference type="ChEBI" id="CHEBI:30616"/>
    </ligand>
</feature>
<feature type="domain" description="ATPase F1/V1/A1 complex alpha/beta subunit N-terminal" evidence="13">
    <location>
        <begin position="7"/>
        <end position="66"/>
    </location>
</feature>
<evidence type="ECO:0000259" key="13">
    <source>
        <dbReference type="Pfam" id="PF02874"/>
    </source>
</evidence>
<dbReference type="InterPro" id="IPR024034">
    <property type="entry name" value="ATPase_F1/V1_b/a_C"/>
</dbReference>
<dbReference type="Proteomes" id="UP000267535">
    <property type="component" value="Unassembled WGS sequence"/>
</dbReference>
<dbReference type="GO" id="GO:0046933">
    <property type="term" value="F:proton-transporting ATP synthase activity, rotational mechanism"/>
    <property type="evidence" value="ECO:0007669"/>
    <property type="project" value="UniProtKB-UniRule"/>
</dbReference>
<evidence type="ECO:0000256" key="3">
    <source>
        <dbReference type="ARBA" id="ARBA00022741"/>
    </source>
</evidence>
<gene>
    <name evidence="11" type="primary">atpA</name>
    <name evidence="16" type="ORF">EHS89_02805</name>
</gene>
<dbReference type="CDD" id="cd01134">
    <property type="entry name" value="V_A-ATPase_A"/>
    <property type="match status" value="1"/>
</dbReference>
<accession>A0A3P1SWZ5</accession>
<dbReference type="NCBIfam" id="NF003220">
    <property type="entry name" value="PRK04192.1"/>
    <property type="match status" value="1"/>
</dbReference>
<dbReference type="InterPro" id="IPR004100">
    <property type="entry name" value="ATPase_F1/V1/A1_a/bsu_N"/>
</dbReference>
<dbReference type="Gene3D" id="1.10.1140.10">
    <property type="entry name" value="Bovine Mitochondrial F1-atpase, Atp Synthase Beta Chain, Chain D, domain 3"/>
    <property type="match status" value="1"/>
</dbReference>
<keyword evidence="8 11" id="KW-0066">ATP synthesis</keyword>
<dbReference type="GO" id="GO:0046961">
    <property type="term" value="F:proton-transporting ATPase activity, rotational mechanism"/>
    <property type="evidence" value="ECO:0007669"/>
    <property type="project" value="InterPro"/>
</dbReference>
<dbReference type="Pfam" id="PF16886">
    <property type="entry name" value="ATP-synt_ab_Xtn"/>
    <property type="match status" value="1"/>
</dbReference>
<dbReference type="Pfam" id="PF00006">
    <property type="entry name" value="ATP-synt_ab"/>
    <property type="match status" value="1"/>
</dbReference>
<evidence type="ECO:0000313" key="17">
    <source>
        <dbReference type="Proteomes" id="UP000267535"/>
    </source>
</evidence>
<evidence type="ECO:0000313" key="16">
    <source>
        <dbReference type="EMBL" id="RRD01505.1"/>
    </source>
</evidence>
<proteinExistence type="inferred from homology"/>
<dbReference type="Gene3D" id="2.40.30.20">
    <property type="match status" value="1"/>
</dbReference>
<organism evidence="16 17">
    <name type="scientific">Amphritea balenae</name>
    <dbReference type="NCBI Taxonomy" id="452629"/>
    <lineage>
        <taxon>Bacteria</taxon>
        <taxon>Pseudomonadati</taxon>
        <taxon>Pseudomonadota</taxon>
        <taxon>Gammaproteobacteria</taxon>
        <taxon>Oceanospirillales</taxon>
        <taxon>Oceanospirillaceae</taxon>
        <taxon>Amphritea</taxon>
    </lineage>
</organism>
<evidence type="ECO:0000256" key="11">
    <source>
        <dbReference type="HAMAP-Rule" id="MF_00309"/>
    </source>
</evidence>
<evidence type="ECO:0000256" key="5">
    <source>
        <dbReference type="ARBA" id="ARBA00022840"/>
    </source>
</evidence>
<dbReference type="GO" id="GO:0042777">
    <property type="term" value="P:proton motive force-driven plasma membrane ATP synthesis"/>
    <property type="evidence" value="ECO:0007669"/>
    <property type="project" value="UniProtKB-UniRule"/>
</dbReference>
<evidence type="ECO:0000256" key="2">
    <source>
        <dbReference type="ARBA" id="ARBA00022475"/>
    </source>
</evidence>
<dbReference type="Pfam" id="PF02874">
    <property type="entry name" value="ATP-synt_ab_N"/>
    <property type="match status" value="1"/>
</dbReference>
<dbReference type="SUPFAM" id="SSF52540">
    <property type="entry name" value="P-loop containing nucleoside triphosphate hydrolases"/>
    <property type="match status" value="1"/>
</dbReference>
<evidence type="ECO:0000256" key="10">
    <source>
        <dbReference type="ARBA" id="ARBA00054855"/>
    </source>
</evidence>
<dbReference type="Gene3D" id="2.40.50.100">
    <property type="match status" value="1"/>
</dbReference>
<evidence type="ECO:0000259" key="14">
    <source>
        <dbReference type="Pfam" id="PF16886"/>
    </source>
</evidence>
<evidence type="ECO:0000256" key="6">
    <source>
        <dbReference type="ARBA" id="ARBA00022967"/>
    </source>
</evidence>
<evidence type="ECO:0000259" key="15">
    <source>
        <dbReference type="Pfam" id="PF22919"/>
    </source>
</evidence>
<dbReference type="GO" id="GO:0045259">
    <property type="term" value="C:proton-transporting ATP synthase complex"/>
    <property type="evidence" value="ECO:0007669"/>
    <property type="project" value="UniProtKB-ARBA"/>
</dbReference>
<keyword evidence="1 11" id="KW-0813">Transport</keyword>
<comment type="caution">
    <text evidence="16">The sequence shown here is derived from an EMBL/GenBank/DDBJ whole genome shotgun (WGS) entry which is preliminary data.</text>
</comment>
<keyword evidence="5 11" id="KW-0067">ATP-binding</keyword>
<evidence type="ECO:0000256" key="7">
    <source>
        <dbReference type="ARBA" id="ARBA00023065"/>
    </source>
</evidence>
<evidence type="ECO:0000256" key="8">
    <source>
        <dbReference type="ARBA" id="ARBA00023310"/>
    </source>
</evidence>
<dbReference type="InterPro" id="IPR027417">
    <property type="entry name" value="P-loop_NTPase"/>
</dbReference>
<keyword evidence="6 11" id="KW-1278">Translocase</keyword>
<feature type="domain" description="ATPsynthase alpha/beta subunit barrel-sandwich" evidence="14">
    <location>
        <begin position="108"/>
        <end position="194"/>
    </location>
</feature>
<dbReference type="InterPro" id="IPR000194">
    <property type="entry name" value="ATPase_F1/V1/A1_a/bsu_nucl-bd"/>
</dbReference>
<comment type="function">
    <text evidence="10 11">Produces ATP from ADP in the presence of a proton gradient across the membrane. The V-type alpha chain is a catalytic subunit.</text>
</comment>
<dbReference type="SUPFAM" id="SSF50615">
    <property type="entry name" value="N-terminal domain of alpha and beta subunits of F1 ATP synthase"/>
    <property type="match status" value="1"/>
</dbReference>
<keyword evidence="2" id="KW-0472">Membrane</keyword>
<dbReference type="SUPFAM" id="SSF47917">
    <property type="entry name" value="C-terminal domain of alpha and beta subunits of F1 ATP synthase"/>
    <property type="match status" value="1"/>
</dbReference>
<comment type="catalytic activity">
    <reaction evidence="11">
        <text>ATP + H2O + 4 H(+)(in) = ADP + phosphate + 5 H(+)(out)</text>
        <dbReference type="Rhea" id="RHEA:57720"/>
        <dbReference type="ChEBI" id="CHEBI:15377"/>
        <dbReference type="ChEBI" id="CHEBI:15378"/>
        <dbReference type="ChEBI" id="CHEBI:30616"/>
        <dbReference type="ChEBI" id="CHEBI:43474"/>
        <dbReference type="ChEBI" id="CHEBI:456216"/>
        <dbReference type="EC" id="7.1.2.2"/>
    </reaction>
</comment>
<dbReference type="InterPro" id="IPR031686">
    <property type="entry name" value="ATP-synth_a_Xtn"/>
</dbReference>
<evidence type="ECO:0000256" key="9">
    <source>
        <dbReference type="ARBA" id="ARBA00024342"/>
    </source>
</evidence>
<keyword evidence="2" id="KW-1003">Cell membrane</keyword>
<dbReference type="PANTHER" id="PTHR43607:SF1">
    <property type="entry name" value="H(+)-TRANSPORTING TWO-SECTOR ATPASE"/>
    <property type="match status" value="1"/>
</dbReference>
<evidence type="ECO:0000259" key="12">
    <source>
        <dbReference type="Pfam" id="PF00006"/>
    </source>
</evidence>
<feature type="domain" description="ATPase F1/V1/A1 complex alpha/beta subunit nucleotide-binding" evidence="12">
    <location>
        <begin position="212"/>
        <end position="433"/>
    </location>
</feature>
<sequence>MSARTIRISGPVVVCDHAEQFAMGDRVAVGKVGLIGEVIRLTPTECFLQVYEDTTELFIGEPVTGSGSALAVELGPGLLTTIYDGIQRPLALIQEQLGASILQGAQAPALSRTQAWPFTPQQEIGTQLSGGAIIGLVQETPSVCHKILLPPGLAGQLVHIAEPGEYTLENPIARISCANGQEHPVYLYHRWPVRIKRPVQQRLSPDLPLITGQRIIDTLFPIAKGGTAAMPGGFGTGKTVTQHNLAKWCDADIIIYIGCGERGNEITGVLEDFPQLRDPRTGRPLIERTVMIANTSNMPVAAREASIYTGITIAEYFRDQGLDVALMADSTSRWAEALREISGRLEEMPAEEGFPAYLPSRTAEFYERAGRVRTLADETGSVTAIGAVSPPGGDFSEPVTLHTQRFVKAYWMLDKNLAYARFFPAIHPLESYSEYESDLAQWWEKVSPGWQRDRDELVGLLIAADQLKGIVRILGEEGLSDHQRKTLMAERVVKEGFLQQSAFSPKDRFASPEKQACLLRVIIWRIRALLEDTTPAREAFAKFKLNELIRLKDELGSDETEKILAWQKVQ</sequence>
<dbReference type="GO" id="GO:0005524">
    <property type="term" value="F:ATP binding"/>
    <property type="evidence" value="ECO:0007669"/>
    <property type="project" value="UniProtKB-UniRule"/>
</dbReference>
<dbReference type="InterPro" id="IPR020003">
    <property type="entry name" value="ATPase_a/bsu_AS"/>
</dbReference>
<dbReference type="InterPro" id="IPR023366">
    <property type="entry name" value="ATP_synth_asu-like_sf"/>
</dbReference>
<dbReference type="InterPro" id="IPR022878">
    <property type="entry name" value="V-ATPase_asu"/>
</dbReference>